<feature type="transmembrane region" description="Helical" evidence="2">
    <location>
        <begin position="330"/>
        <end position="351"/>
    </location>
</feature>
<dbReference type="InterPro" id="IPR021759">
    <property type="entry name" value="WxLIP_HBD"/>
</dbReference>
<keyword evidence="2" id="KW-0472">Membrane</keyword>
<accession>A0A1E5KXI0</accession>
<keyword evidence="2" id="KW-0812">Transmembrane</keyword>
<sequence length="378" mass="42371">MNKIITKNNRLLFLLIVILFSLIRGNSSIVAYANEEDKQNSETESITGFTYSLSFPDNQLEENVGYYKLKMAPGQKQTIKITLSNPGSEKVTVGIGINSAKTNQNGVIEYGDSTIKNDASLKFDFKDIVKAPKSVDLAPGESKELETEIEMPTTAYDGVIAGGIQLMKENQNSNVTNSSGSQILNQYAYVIAVLLQESNVKLEPDLKLNKVYADQINYRNAVFIDFSNIMATYLNNVTVEAQVMKKGSDTVLYERKQSAMRMAPNSFMAFPVNMNGEEMVSGDYVAKVLVTSADQKWEWTEDFNISKKEADKFNERDVGLVQEKGLDWQLIAMLVGASLLMIGLFFTILTFMRKKKEKKELARRKAKMQAKKKASKKN</sequence>
<gene>
    <name evidence="5" type="ORF">BCR26_13050</name>
</gene>
<dbReference type="Pfam" id="PF11797">
    <property type="entry name" value="WxLIP_HBD"/>
    <property type="match status" value="1"/>
</dbReference>
<keyword evidence="2" id="KW-1133">Transmembrane helix</keyword>
<feature type="domain" description="WxL Interacting Protein peptidoglycan binding" evidence="3">
    <location>
        <begin position="49"/>
        <end position="166"/>
    </location>
</feature>
<keyword evidence="1" id="KW-0175">Coiled coil</keyword>
<organism evidence="5 6">
    <name type="scientific">Enterococcus rivorum</name>
    <dbReference type="NCBI Taxonomy" id="762845"/>
    <lineage>
        <taxon>Bacteria</taxon>
        <taxon>Bacillati</taxon>
        <taxon>Bacillota</taxon>
        <taxon>Bacilli</taxon>
        <taxon>Lactobacillales</taxon>
        <taxon>Enterococcaceae</taxon>
        <taxon>Enterococcus</taxon>
    </lineage>
</organism>
<name>A0A1E5KXI0_9ENTE</name>
<feature type="domain" description="WxL Interacting Protein host binding" evidence="4">
    <location>
        <begin position="179"/>
        <end position="315"/>
    </location>
</feature>
<dbReference type="RefSeq" id="WP_069698488.1">
    <property type="nucleotide sequence ID" value="NZ_JAGGMA010000029.1"/>
</dbReference>
<dbReference type="InterPro" id="IPR010317">
    <property type="entry name" value="WxLIP_PGBD"/>
</dbReference>
<dbReference type="EMBL" id="MIEK01000020">
    <property type="protein sequence ID" value="OEH82572.1"/>
    <property type="molecule type" value="Genomic_DNA"/>
</dbReference>
<dbReference type="Proteomes" id="UP000095256">
    <property type="component" value="Unassembled WGS sequence"/>
</dbReference>
<evidence type="ECO:0000313" key="5">
    <source>
        <dbReference type="EMBL" id="OEH82572.1"/>
    </source>
</evidence>
<dbReference type="OrthoDB" id="2148359at2"/>
<protein>
    <submittedName>
        <fullName evidence="5">Uncharacterized protein</fullName>
    </submittedName>
</protein>
<proteinExistence type="predicted"/>
<evidence type="ECO:0000259" key="4">
    <source>
        <dbReference type="Pfam" id="PF11797"/>
    </source>
</evidence>
<dbReference type="AlphaFoldDB" id="A0A1E5KXI0"/>
<comment type="caution">
    <text evidence="5">The sequence shown here is derived from an EMBL/GenBank/DDBJ whole genome shotgun (WGS) entry which is preliminary data.</text>
</comment>
<dbReference type="Pfam" id="PF06030">
    <property type="entry name" value="WxLIP_PGBD"/>
    <property type="match status" value="1"/>
</dbReference>
<evidence type="ECO:0000256" key="1">
    <source>
        <dbReference type="SAM" id="Coils"/>
    </source>
</evidence>
<evidence type="ECO:0000259" key="3">
    <source>
        <dbReference type="Pfam" id="PF06030"/>
    </source>
</evidence>
<feature type="coiled-coil region" evidence="1">
    <location>
        <begin position="351"/>
        <end position="378"/>
    </location>
</feature>
<evidence type="ECO:0000256" key="2">
    <source>
        <dbReference type="SAM" id="Phobius"/>
    </source>
</evidence>
<keyword evidence="6" id="KW-1185">Reference proteome</keyword>
<reference evidence="5 6" key="1">
    <citation type="submission" date="2016-09" db="EMBL/GenBank/DDBJ databases">
        <authorList>
            <person name="Capua I."/>
            <person name="De Benedictis P."/>
            <person name="Joannis T."/>
            <person name="Lombin L.H."/>
            <person name="Cattoli G."/>
        </authorList>
    </citation>
    <scope>NUCLEOTIDE SEQUENCE [LARGE SCALE GENOMIC DNA]</scope>
    <source>
        <strain evidence="5 6">LMG 25899</strain>
    </source>
</reference>
<dbReference type="STRING" id="762845.BCR26_13050"/>
<evidence type="ECO:0000313" key="6">
    <source>
        <dbReference type="Proteomes" id="UP000095256"/>
    </source>
</evidence>